<name>A0A098M972_9BACL</name>
<dbReference type="Proteomes" id="UP000029734">
    <property type="component" value="Unassembled WGS sequence"/>
</dbReference>
<organism evidence="1 2">
    <name type="scientific">Paenibacillus wynnii</name>
    <dbReference type="NCBI Taxonomy" id="268407"/>
    <lineage>
        <taxon>Bacteria</taxon>
        <taxon>Bacillati</taxon>
        <taxon>Bacillota</taxon>
        <taxon>Bacilli</taxon>
        <taxon>Bacillales</taxon>
        <taxon>Paenibacillaceae</taxon>
        <taxon>Paenibacillus</taxon>
    </lineage>
</organism>
<reference evidence="1 2" key="1">
    <citation type="submission" date="2014-08" db="EMBL/GenBank/DDBJ databases">
        <authorList>
            <person name="den Bakker H.C."/>
        </authorList>
    </citation>
    <scope>NUCLEOTIDE SEQUENCE [LARGE SCALE GENOMIC DNA]</scope>
    <source>
        <strain evidence="1 2">DSM 18334</strain>
    </source>
</reference>
<dbReference type="AlphaFoldDB" id="A0A098M972"/>
<dbReference type="EMBL" id="JQCR01000002">
    <property type="protein sequence ID" value="KGE19094.1"/>
    <property type="molecule type" value="Genomic_DNA"/>
</dbReference>
<proteinExistence type="predicted"/>
<dbReference type="OrthoDB" id="1797983at2"/>
<reference evidence="1 2" key="2">
    <citation type="submission" date="2014-10" db="EMBL/GenBank/DDBJ databases">
        <title>Comparative genomics of the Paenibacillus odorifer group.</title>
        <authorList>
            <person name="Tsai Y.-C."/>
            <person name="Martin N."/>
            <person name="Korlach J."/>
            <person name="Wiedmann M."/>
        </authorList>
    </citation>
    <scope>NUCLEOTIDE SEQUENCE [LARGE SCALE GENOMIC DNA]</scope>
    <source>
        <strain evidence="1 2">DSM 18334</strain>
    </source>
</reference>
<gene>
    <name evidence="1" type="ORF">PWYN_06855</name>
</gene>
<evidence type="ECO:0000313" key="2">
    <source>
        <dbReference type="Proteomes" id="UP000029734"/>
    </source>
</evidence>
<evidence type="ECO:0000313" key="1">
    <source>
        <dbReference type="EMBL" id="KGE19094.1"/>
    </source>
</evidence>
<protein>
    <submittedName>
        <fullName evidence="1">Uncharacterized protein</fullName>
    </submittedName>
</protein>
<keyword evidence="2" id="KW-1185">Reference proteome</keyword>
<accession>A0A098M972</accession>
<sequence length="168" mass="18471">MKRKIITILSAIILITSAYYTGYQRGSHSNSSEAEPIPVTSLYSKWVVSEKPPLPVILIDGQDIRVYRGTYSWSQLSGNGGSINAVSVDAASAPPMMKSTVVAAGSKIENHAPPRVKEFNMSNITEGFEGDLNSYSAPASKGVYTYRIHCEWFLDQGHADYFFSIQVK</sequence>
<dbReference type="RefSeq" id="WP_036649693.1">
    <property type="nucleotide sequence ID" value="NZ_JQCR01000002.1"/>
</dbReference>
<dbReference type="eggNOG" id="ENOG50307AN">
    <property type="taxonomic scope" value="Bacteria"/>
</dbReference>
<comment type="caution">
    <text evidence="1">The sequence shown here is derived from an EMBL/GenBank/DDBJ whole genome shotgun (WGS) entry which is preliminary data.</text>
</comment>